<feature type="compositionally biased region" description="Basic residues" evidence="6">
    <location>
        <begin position="148"/>
        <end position="164"/>
    </location>
</feature>
<feature type="domain" description="JmjC" evidence="8">
    <location>
        <begin position="645"/>
        <end position="1189"/>
    </location>
</feature>
<sequence length="1339" mass="150531">MGGAGEPSPEEDLPDELRCEKPRFEGESVCEDHCDKVKGHEKDEARVSGSEKEEGEEGEEGEEEKERAPTRVKRKRGRKRKNRDDAAFRPTGSAATAAAAAAVRDLAADGAREIAMRERRPSRVVMLDEILSEEEDDGEPSDDEDLRRKRRRRRRKASAKKKRSTKEDKNADQEESKAVQEDDKNVESSSGNIKENNGNTKRKKKPSLRGIDARMCHQCQRNDKGRVVNCEKCVHKRFCVPCITRWYPHLTEEEFAKKCPFCCKNCNCKACLRMRGLSTPPKKEIPDAEKDRYCRYILHLLLPWLKEFRQEQMKEKEIDAKIEGVAVNELNNNCRTSIADFHRSCPSCSYDLCLSCCRELREGLIPGGEDIELVQYEDRGKDYLFGGLNTNRRTSSRRHISLAMNKTPLKDKKTLLNVQDWKPNSDGSIPCPPDELGGCGNANLELKCMFSENLLSELEEKADAMARSGKFAEFINIDTQCSCFAALNNISSSSPAVRLAAHRENSDGNHLYCPSARDIQDGAIEHFQKHWSKGEPVIIRDVLEFTSGLSWEPFVMWRALREKKRQENITENLAVKAVDCLDWCEVEINIHMFFAGYIKGRSHGNLWPEMLKLKDWPPSNSFEERLPRHGAEFITALPFPEYTDPRYGPLNLVVKLPKGVLKPDMGPKTYIAYGLAEELGRGDSVTKLHCDMSDAKIMNLKKKMREQDEKELSEVIQIDSENDLPDLDQAEPMKEVIDGHSEDCSNDRKLCHAEEMDTQGNADGGFFELKTGISKSPGSDSANKEQKPSSDDSDACDKLKDQQVDQNEVSNLHHKTEEINQIHKMGDEINQMSGKSDDQQIYKEEFNKGTSLQNGSEESKRSTDVIGGLEKGSSCLGINSKTGTSQMASKDELLCDDDKPVSAVKTEGNDDSCCRVVGLEDDSGQLCIKNEDNALNDKVKDDEGTASVQNATNRSKKRKRGRPKGYKVKKEVSDRNVTSNLPDHLSEANSETMPKQTEEGPNASNMVEDMGKSRSRKGFSCQKMEEVDPDDIETQNDGLDGVDVENGVDPKNISDDEEKGGAVRSIEEKYAVSNDKVVGPKPEEVLCGIFFEEKMHAGEFRHVHCNPVKQVIHPIHDQAFYLTREHIKKLKEEYGIEPWTFEQKLGEAVFIPAGCPHQVRNLKSCIKVALDFVSPENVHECVRLTEEFRLLPSEHRAKEDKLEVRKIALNAFKDVEKISLNAFKDVIADKKPKRRSKSKKVKQESVMDTEAKEMPVKEGSLQSAERVPLISSSVESSSPRSESEGERAPSRSTSSSSAMVSNTVDTRSRSTATTFDGATSKAKLNPLDLAIFFAEKYET</sequence>
<feature type="compositionally biased region" description="Polar residues" evidence="6">
    <location>
        <begin position="975"/>
        <end position="995"/>
    </location>
</feature>
<gene>
    <name evidence="9" type="ORF">ACMD2_12991</name>
</gene>
<dbReference type="GO" id="GO:0003712">
    <property type="term" value="F:transcription coregulator activity"/>
    <property type="evidence" value="ECO:0007669"/>
    <property type="project" value="TreeGrafter"/>
</dbReference>
<feature type="compositionally biased region" description="Basic and acidic residues" evidence="6">
    <location>
        <begin position="165"/>
        <end position="186"/>
    </location>
</feature>
<dbReference type="Proteomes" id="UP000092600">
    <property type="component" value="Unassembled WGS sequence"/>
</dbReference>
<feature type="compositionally biased region" description="Basic residues" evidence="6">
    <location>
        <begin position="70"/>
        <end position="81"/>
    </location>
</feature>
<dbReference type="InterPro" id="IPR045109">
    <property type="entry name" value="LSDs-like"/>
</dbReference>
<evidence type="ECO:0000313" key="9">
    <source>
        <dbReference type="EMBL" id="OAY72197.1"/>
    </source>
</evidence>
<evidence type="ECO:0000313" key="10">
    <source>
        <dbReference type="Proteomes" id="UP000092600"/>
    </source>
</evidence>
<feature type="region of interest" description="Disordered" evidence="6">
    <location>
        <begin position="758"/>
        <end position="797"/>
    </location>
</feature>
<comment type="caution">
    <text evidence="9">The sequence shown here is derived from an EMBL/GenBank/DDBJ whole genome shotgun (WGS) entry which is preliminary data.</text>
</comment>
<keyword evidence="5" id="KW-0863">Zinc-finger</keyword>
<proteinExistence type="inferred from homology"/>
<feature type="compositionally biased region" description="Basic and acidic residues" evidence="6">
    <location>
        <begin position="835"/>
        <end position="847"/>
    </location>
</feature>
<feature type="compositionally biased region" description="Low complexity" evidence="6">
    <location>
        <begin position="88"/>
        <end position="105"/>
    </location>
</feature>
<feature type="compositionally biased region" description="Low complexity" evidence="6">
    <location>
        <begin position="1271"/>
        <end position="1280"/>
    </location>
</feature>
<dbReference type="GO" id="GO:0008270">
    <property type="term" value="F:zinc ion binding"/>
    <property type="evidence" value="ECO:0007669"/>
    <property type="project" value="UniProtKB-KW"/>
</dbReference>
<feature type="compositionally biased region" description="Basic and acidic residues" evidence="6">
    <location>
        <begin position="782"/>
        <end position="797"/>
    </location>
</feature>
<dbReference type="Gene3D" id="2.60.120.650">
    <property type="entry name" value="Cupin"/>
    <property type="match status" value="2"/>
</dbReference>
<dbReference type="GO" id="GO:0031490">
    <property type="term" value="F:chromatin DNA binding"/>
    <property type="evidence" value="ECO:0007669"/>
    <property type="project" value="TreeGrafter"/>
</dbReference>
<feature type="region of interest" description="Disordered" evidence="6">
    <location>
        <begin position="1"/>
        <end position="207"/>
    </location>
</feature>
<dbReference type="EMBL" id="LSRQ01003220">
    <property type="protein sequence ID" value="OAY72197.1"/>
    <property type="molecule type" value="Genomic_DNA"/>
</dbReference>
<dbReference type="SMART" id="SM00558">
    <property type="entry name" value="JmjC"/>
    <property type="match status" value="1"/>
</dbReference>
<dbReference type="PANTHER" id="PTHR12549:SF64">
    <property type="entry name" value="OS02G0828900 PROTEIN"/>
    <property type="match status" value="1"/>
</dbReference>
<keyword evidence="5" id="KW-0862">Zinc</keyword>
<dbReference type="PROSITE" id="PS50089">
    <property type="entry name" value="ZF_RING_2"/>
    <property type="match status" value="1"/>
</dbReference>
<name>A0A199V541_ANACO</name>
<feature type="compositionally biased region" description="Basic and acidic residues" evidence="6">
    <location>
        <begin position="931"/>
        <end position="943"/>
    </location>
</feature>
<feature type="compositionally biased region" description="Polar residues" evidence="6">
    <location>
        <begin position="1302"/>
        <end position="1317"/>
    </location>
</feature>
<comment type="subcellular location">
    <subcellularLocation>
        <location evidence="1">Nucleus</location>
    </subcellularLocation>
</comment>
<dbReference type="PANTHER" id="PTHR12549">
    <property type="entry name" value="JMJC DOMAIN-CONTAINING HISTONE DEMETHYLATION PROTEIN"/>
    <property type="match status" value="1"/>
</dbReference>
<evidence type="ECO:0000256" key="5">
    <source>
        <dbReference type="PROSITE-ProRule" id="PRU00175"/>
    </source>
</evidence>
<feature type="compositionally biased region" description="Basic residues" evidence="6">
    <location>
        <begin position="1231"/>
        <end position="1240"/>
    </location>
</feature>
<evidence type="ECO:0000256" key="4">
    <source>
        <dbReference type="ARBA" id="ARBA00023242"/>
    </source>
</evidence>
<dbReference type="GO" id="GO:0008168">
    <property type="term" value="F:methyltransferase activity"/>
    <property type="evidence" value="ECO:0007669"/>
    <property type="project" value="UniProtKB-KW"/>
</dbReference>
<protein>
    <submittedName>
        <fullName evidence="9">Lysine-specific demethylase JMJ25</fullName>
    </submittedName>
</protein>
<dbReference type="PROSITE" id="PS51184">
    <property type="entry name" value="JMJC"/>
    <property type="match status" value="1"/>
</dbReference>
<evidence type="ECO:0000259" key="7">
    <source>
        <dbReference type="PROSITE" id="PS50089"/>
    </source>
</evidence>
<feature type="compositionally biased region" description="Basic and acidic residues" evidence="6">
    <location>
        <begin position="1241"/>
        <end position="1256"/>
    </location>
</feature>
<dbReference type="GO" id="GO:0032259">
    <property type="term" value="P:methylation"/>
    <property type="evidence" value="ECO:0007669"/>
    <property type="project" value="UniProtKB-KW"/>
</dbReference>
<feature type="compositionally biased region" description="Basic residues" evidence="6">
    <location>
        <begin position="954"/>
        <end position="967"/>
    </location>
</feature>
<evidence type="ECO:0000256" key="3">
    <source>
        <dbReference type="ARBA" id="ARBA00022723"/>
    </source>
</evidence>
<dbReference type="STRING" id="4615.A0A199V541"/>
<keyword evidence="3" id="KW-0479">Metal-binding</keyword>
<evidence type="ECO:0000259" key="8">
    <source>
        <dbReference type="PROSITE" id="PS51184"/>
    </source>
</evidence>
<keyword evidence="4" id="KW-0539">Nucleus</keyword>
<evidence type="ECO:0000256" key="1">
    <source>
        <dbReference type="ARBA" id="ARBA00004123"/>
    </source>
</evidence>
<evidence type="ECO:0000256" key="2">
    <source>
        <dbReference type="ARBA" id="ARBA00006801"/>
    </source>
</evidence>
<dbReference type="GO" id="GO:0000118">
    <property type="term" value="C:histone deacetylase complex"/>
    <property type="evidence" value="ECO:0007669"/>
    <property type="project" value="TreeGrafter"/>
</dbReference>
<feature type="region of interest" description="Disordered" evidence="6">
    <location>
        <begin position="830"/>
        <end position="890"/>
    </location>
</feature>
<feature type="compositionally biased region" description="Polar residues" evidence="6">
    <location>
        <begin position="187"/>
        <end position="199"/>
    </location>
</feature>
<comment type="similarity">
    <text evidence="2">Belongs to the JARID1 histone demethylase family.</text>
</comment>
<feature type="compositionally biased region" description="Low complexity" evidence="6">
    <location>
        <begin position="1290"/>
        <end position="1301"/>
    </location>
</feature>
<keyword evidence="9" id="KW-0808">Transferase</keyword>
<evidence type="ECO:0000256" key="6">
    <source>
        <dbReference type="SAM" id="MobiDB-lite"/>
    </source>
</evidence>
<feature type="compositionally biased region" description="Acidic residues" evidence="6">
    <location>
        <begin position="130"/>
        <end position="144"/>
    </location>
</feature>
<feature type="region of interest" description="Disordered" evidence="6">
    <location>
        <begin position="931"/>
        <end position="1062"/>
    </location>
</feature>
<dbReference type="InterPro" id="IPR001841">
    <property type="entry name" value="Znf_RING"/>
</dbReference>
<accession>A0A199V541</accession>
<feature type="compositionally biased region" description="Acidic residues" evidence="6">
    <location>
        <begin position="53"/>
        <end position="63"/>
    </location>
</feature>
<dbReference type="GO" id="GO:0000785">
    <property type="term" value="C:chromatin"/>
    <property type="evidence" value="ECO:0007669"/>
    <property type="project" value="TreeGrafter"/>
</dbReference>
<dbReference type="GO" id="GO:0032454">
    <property type="term" value="F:histone H3K9 demethylase activity"/>
    <property type="evidence" value="ECO:0007669"/>
    <property type="project" value="InterPro"/>
</dbReference>
<feature type="compositionally biased region" description="Basic and acidic residues" evidence="6">
    <location>
        <begin position="106"/>
        <end position="121"/>
    </location>
</feature>
<feature type="region of interest" description="Disordered" evidence="6">
    <location>
        <begin position="1231"/>
        <end position="1320"/>
    </location>
</feature>
<dbReference type="SUPFAM" id="SSF51197">
    <property type="entry name" value="Clavaminate synthase-like"/>
    <property type="match status" value="2"/>
</dbReference>
<feature type="domain" description="RING-type" evidence="7">
    <location>
        <begin position="216"/>
        <end position="262"/>
    </location>
</feature>
<keyword evidence="9" id="KW-0489">Methyltransferase</keyword>
<dbReference type="InterPro" id="IPR003347">
    <property type="entry name" value="JmjC_dom"/>
</dbReference>
<dbReference type="GO" id="GO:0006357">
    <property type="term" value="P:regulation of transcription by RNA polymerase II"/>
    <property type="evidence" value="ECO:0007669"/>
    <property type="project" value="TreeGrafter"/>
</dbReference>
<reference evidence="9 10" key="1">
    <citation type="journal article" date="2016" name="DNA Res.">
        <title>The draft genome of MD-2 pineapple using hybrid error correction of long reads.</title>
        <authorList>
            <person name="Redwan R.M."/>
            <person name="Saidin A."/>
            <person name="Kumar S.V."/>
        </authorList>
    </citation>
    <scope>NUCLEOTIDE SEQUENCE [LARGE SCALE GENOMIC DNA]</scope>
    <source>
        <strain evidence="10">cv. MD2</strain>
        <tissue evidence="9">Leaf</tissue>
    </source>
</reference>
<dbReference type="Pfam" id="PF02373">
    <property type="entry name" value="JmjC"/>
    <property type="match status" value="1"/>
</dbReference>
<feature type="compositionally biased region" description="Basic and acidic residues" evidence="6">
    <location>
        <begin position="15"/>
        <end position="52"/>
    </location>
</feature>
<feature type="compositionally biased region" description="Polar residues" evidence="6">
    <location>
        <begin position="876"/>
        <end position="888"/>
    </location>
</feature>
<organism evidence="9 10">
    <name type="scientific">Ananas comosus</name>
    <name type="common">Pineapple</name>
    <name type="synonym">Ananas ananas</name>
    <dbReference type="NCBI Taxonomy" id="4615"/>
    <lineage>
        <taxon>Eukaryota</taxon>
        <taxon>Viridiplantae</taxon>
        <taxon>Streptophyta</taxon>
        <taxon>Embryophyta</taxon>
        <taxon>Tracheophyta</taxon>
        <taxon>Spermatophyta</taxon>
        <taxon>Magnoliopsida</taxon>
        <taxon>Liliopsida</taxon>
        <taxon>Poales</taxon>
        <taxon>Bromeliaceae</taxon>
        <taxon>Bromelioideae</taxon>
        <taxon>Ananas</taxon>
    </lineage>
</organism>